<dbReference type="Proteomes" id="UP000663844">
    <property type="component" value="Unassembled WGS sequence"/>
</dbReference>
<sequence>MSWPIQCKLKYLSIHSCLYSEYLHILHQLPYLETLQLAKCIMDMNNMFKSSSNLLFNSQLSCLIITDCSLSIEHLRSLILKTPKLREFKVTFRSGVFNSVIDIYEWEKFIRIELNFLNRLEFCVPYTNSTDDAISLNSIIVPFRESFWLNEKRWYTVCETVIGDYKENKLLLFTIPFTMNIDDSYGVRCGILSKDNTYYITKKSRRDTTVANLHDVSSYLKKTLIIIFCLTYGHSLNHQSSQHLEDRIFPI</sequence>
<organism evidence="1 2">
    <name type="scientific">Adineta steineri</name>
    <dbReference type="NCBI Taxonomy" id="433720"/>
    <lineage>
        <taxon>Eukaryota</taxon>
        <taxon>Metazoa</taxon>
        <taxon>Spiralia</taxon>
        <taxon>Gnathifera</taxon>
        <taxon>Rotifera</taxon>
        <taxon>Eurotatoria</taxon>
        <taxon>Bdelloidea</taxon>
        <taxon>Adinetida</taxon>
        <taxon>Adinetidae</taxon>
        <taxon>Adineta</taxon>
    </lineage>
</organism>
<gene>
    <name evidence="1" type="ORF">OXD698_LOCUS42794</name>
</gene>
<reference evidence="1" key="1">
    <citation type="submission" date="2021-02" db="EMBL/GenBank/DDBJ databases">
        <authorList>
            <person name="Nowell W R."/>
        </authorList>
    </citation>
    <scope>NUCLEOTIDE SEQUENCE</scope>
</reference>
<dbReference type="SUPFAM" id="SSF52047">
    <property type="entry name" value="RNI-like"/>
    <property type="match status" value="1"/>
</dbReference>
<evidence type="ECO:0000313" key="2">
    <source>
        <dbReference type="Proteomes" id="UP000663844"/>
    </source>
</evidence>
<protein>
    <submittedName>
        <fullName evidence="1">Uncharacterized protein</fullName>
    </submittedName>
</protein>
<comment type="caution">
    <text evidence="1">The sequence shown here is derived from an EMBL/GenBank/DDBJ whole genome shotgun (WGS) entry which is preliminary data.</text>
</comment>
<dbReference type="AlphaFoldDB" id="A0A820DXS9"/>
<name>A0A820DXS9_9BILA</name>
<evidence type="ECO:0000313" key="1">
    <source>
        <dbReference type="EMBL" id="CAF4238530.1"/>
    </source>
</evidence>
<proteinExistence type="predicted"/>
<accession>A0A820DXS9</accession>
<dbReference type="EMBL" id="CAJOAZ010011533">
    <property type="protein sequence ID" value="CAF4238530.1"/>
    <property type="molecule type" value="Genomic_DNA"/>
</dbReference>